<dbReference type="RefSeq" id="WP_023049987.1">
    <property type="nucleotide sequence ID" value="NZ_KI518105.1"/>
</dbReference>
<dbReference type="Gene3D" id="3.40.930.10">
    <property type="entry name" value="Mannitol-specific EII, Chain A"/>
    <property type="match status" value="1"/>
</dbReference>
<evidence type="ECO:0000259" key="7">
    <source>
        <dbReference type="PROSITE" id="PS51099"/>
    </source>
</evidence>
<dbReference type="InterPro" id="IPR016152">
    <property type="entry name" value="PTrfase/Anion_transptr"/>
</dbReference>
<dbReference type="InterPro" id="IPR011608">
    <property type="entry name" value="PRD"/>
</dbReference>
<dbReference type="InterPro" id="IPR050661">
    <property type="entry name" value="BglG_antiterminators"/>
</dbReference>
<dbReference type="InterPro" id="IPR007737">
    <property type="entry name" value="Mga_HTH"/>
</dbReference>
<dbReference type="STRING" id="1319815.HMPREF0202_00439"/>
<dbReference type="PROSITE" id="PS51099">
    <property type="entry name" value="PTS_EIIB_TYPE_2"/>
    <property type="match status" value="1"/>
</dbReference>
<evidence type="ECO:0000313" key="10">
    <source>
        <dbReference type="Proteomes" id="UP000017081"/>
    </source>
</evidence>
<dbReference type="eggNOG" id="COG3711">
    <property type="taxonomic scope" value="Bacteria"/>
</dbReference>
<dbReference type="PROSITE" id="PS51372">
    <property type="entry name" value="PRD_2"/>
    <property type="match status" value="1"/>
</dbReference>
<dbReference type="GO" id="GO:0009401">
    <property type="term" value="P:phosphoenolpyruvate-dependent sugar phosphotransferase system"/>
    <property type="evidence" value="ECO:0007669"/>
    <property type="project" value="InterPro"/>
</dbReference>
<evidence type="ECO:0000256" key="3">
    <source>
        <dbReference type="ARBA" id="ARBA00023015"/>
    </source>
</evidence>
<evidence type="ECO:0000259" key="6">
    <source>
        <dbReference type="PROSITE" id="PS51094"/>
    </source>
</evidence>
<feature type="non-terminal residue" evidence="9">
    <location>
        <position position="625"/>
    </location>
</feature>
<dbReference type="InterPro" id="IPR036095">
    <property type="entry name" value="PTS_EIIB-like_sf"/>
</dbReference>
<evidence type="ECO:0000256" key="4">
    <source>
        <dbReference type="ARBA" id="ARBA00023159"/>
    </source>
</evidence>
<reference evidence="9 10" key="1">
    <citation type="submission" date="2013-08" db="EMBL/GenBank/DDBJ databases">
        <authorList>
            <person name="Weinstock G."/>
            <person name="Sodergren E."/>
            <person name="Wylie T."/>
            <person name="Fulton L."/>
            <person name="Fulton R."/>
            <person name="Fronick C."/>
            <person name="O'Laughlin M."/>
            <person name="Godfrey J."/>
            <person name="Miner T."/>
            <person name="Herter B."/>
            <person name="Appelbaum E."/>
            <person name="Cordes M."/>
            <person name="Lek S."/>
            <person name="Wollam A."/>
            <person name="Pepin K.H."/>
            <person name="Palsikar V.B."/>
            <person name="Mitreva M."/>
            <person name="Wilson R.K."/>
        </authorList>
    </citation>
    <scope>NUCLEOTIDE SEQUENCE [LARGE SCALE GENOMIC DNA]</scope>
    <source>
        <strain evidence="9 10">ATCC BAA-474</strain>
    </source>
</reference>
<dbReference type="PROSITE" id="PS51094">
    <property type="entry name" value="PTS_EIIA_TYPE_2"/>
    <property type="match status" value="1"/>
</dbReference>
<dbReference type="InterPro" id="IPR013011">
    <property type="entry name" value="PTS_EIIB_2"/>
</dbReference>
<dbReference type="GO" id="GO:0006355">
    <property type="term" value="P:regulation of DNA-templated transcription"/>
    <property type="evidence" value="ECO:0007669"/>
    <property type="project" value="InterPro"/>
</dbReference>
<dbReference type="Gene3D" id="1.10.1790.10">
    <property type="entry name" value="PRD domain"/>
    <property type="match status" value="1"/>
</dbReference>
<dbReference type="HOGENOM" id="CLU_013442_6_1_0"/>
<protein>
    <submittedName>
        <fullName evidence="9">PRD domain protein</fullName>
    </submittedName>
</protein>
<keyword evidence="5" id="KW-0804">Transcription</keyword>
<keyword evidence="3" id="KW-0805">Transcription regulation</keyword>
<keyword evidence="1" id="KW-0808">Transferase</keyword>
<dbReference type="SUPFAM" id="SSF55804">
    <property type="entry name" value="Phoshotransferase/anion transport protein"/>
    <property type="match status" value="1"/>
</dbReference>
<evidence type="ECO:0000256" key="5">
    <source>
        <dbReference type="ARBA" id="ARBA00023163"/>
    </source>
</evidence>
<dbReference type="InterPro" id="IPR002178">
    <property type="entry name" value="PTS_EIIA_type-2_dom"/>
</dbReference>
<dbReference type="PANTHER" id="PTHR30185:SF18">
    <property type="entry name" value="TRANSCRIPTIONAL REGULATOR MTLR"/>
    <property type="match status" value="1"/>
</dbReference>
<dbReference type="SUPFAM" id="SSF52794">
    <property type="entry name" value="PTS system IIB component-like"/>
    <property type="match status" value="1"/>
</dbReference>
<dbReference type="PANTHER" id="PTHR30185">
    <property type="entry name" value="CRYPTIC BETA-GLUCOSIDE BGL OPERON ANTITERMINATOR"/>
    <property type="match status" value="1"/>
</dbReference>
<dbReference type="GO" id="GO:0008982">
    <property type="term" value="F:protein-N(PI)-phosphohistidine-sugar phosphotransferase activity"/>
    <property type="evidence" value="ECO:0007669"/>
    <property type="project" value="InterPro"/>
</dbReference>
<dbReference type="AlphaFoldDB" id="U7VDH0"/>
<dbReference type="InterPro" id="IPR036634">
    <property type="entry name" value="PRD_sf"/>
</dbReference>
<keyword evidence="2" id="KW-0677">Repeat</keyword>
<evidence type="ECO:0000256" key="1">
    <source>
        <dbReference type="ARBA" id="ARBA00022679"/>
    </source>
</evidence>
<feature type="domain" description="PTS EIIA type-2" evidence="6">
    <location>
        <begin position="524"/>
        <end position="625"/>
    </location>
</feature>
<organism evidence="9 10">
    <name type="scientific">Cetobacterium somerae ATCC BAA-474</name>
    <dbReference type="NCBI Taxonomy" id="1319815"/>
    <lineage>
        <taxon>Bacteria</taxon>
        <taxon>Fusobacteriati</taxon>
        <taxon>Fusobacteriota</taxon>
        <taxon>Fusobacteriia</taxon>
        <taxon>Fusobacteriales</taxon>
        <taxon>Fusobacteriaceae</taxon>
        <taxon>Cetobacterium</taxon>
    </lineage>
</organism>
<gene>
    <name evidence="9" type="ORF">HMPREF0202_00439</name>
</gene>
<comment type="caution">
    <text evidence="9">The sequence shown here is derived from an EMBL/GenBank/DDBJ whole genome shotgun (WGS) entry which is preliminary data.</text>
</comment>
<dbReference type="Gene3D" id="3.40.50.2300">
    <property type="match status" value="1"/>
</dbReference>
<feature type="domain" description="PTS EIIB type-2" evidence="7">
    <location>
        <begin position="394"/>
        <end position="484"/>
    </location>
</feature>
<evidence type="ECO:0000313" key="9">
    <source>
        <dbReference type="EMBL" id="ERT69747.1"/>
    </source>
</evidence>
<evidence type="ECO:0000256" key="2">
    <source>
        <dbReference type="ARBA" id="ARBA00022737"/>
    </source>
</evidence>
<evidence type="ECO:0000259" key="8">
    <source>
        <dbReference type="PROSITE" id="PS51372"/>
    </source>
</evidence>
<dbReference type="EMBL" id="AXZF01000015">
    <property type="protein sequence ID" value="ERT69747.1"/>
    <property type="molecule type" value="Genomic_DNA"/>
</dbReference>
<dbReference type="Pfam" id="PF05043">
    <property type="entry name" value="Mga"/>
    <property type="match status" value="1"/>
</dbReference>
<dbReference type="CDD" id="cd05568">
    <property type="entry name" value="PTS_IIB_bgl_like"/>
    <property type="match status" value="1"/>
</dbReference>
<accession>U7VDH0</accession>
<dbReference type="SUPFAM" id="SSF63520">
    <property type="entry name" value="PTS-regulatory domain, PRD"/>
    <property type="match status" value="1"/>
</dbReference>
<name>U7VDH0_9FUSO</name>
<feature type="domain" description="PRD" evidence="8">
    <location>
        <begin position="283"/>
        <end position="390"/>
    </location>
</feature>
<sequence length="625" mass="74367">MSLNFKHFELIEMLQQNCSFQEIIKKSNLSERNIRYQIDELNDELKSDYKIKVNKNDITLNNNFSCLHDIFKNFEKIFYSYSSQERIDLIIFKTLLKKESININRLSKELDITKPTLRNDLKKLKIYLEKFNINIIQKENSIYILKYNDLDLCYFLSSYLNKYENLAFNNFALKKMSFFNLQIHDLFLEFFSDSYETLKNIRKNFSYTISDNSLNLFFCFLIGIIKFCPKLYFKTNQDFYLNSFEYIEIISKMNEFSQNQKLVITDFLIGLSYTKSNPLIIFNNWINIEIEIYKSIVSFSKSYSINLIHDKILMNELINHIKPMIYRSSKKIFLENSIYNEIVEIYENLFYTIKSSFNNLERNLNFIISNEEIAFITLMFHRALERNSLKKPIKKIAIICNYGLSASKFLEDRLNNTFYIETTKTFSLNEFYNLDFSYFDLIITTINLRNHSCNIPLVKVSPLLNEKDIKSLKQFNFKKQREKICFDSFVKDLKNNNLNFDKNKLKDFIFNNYSNFFIENDNAKSFDNNFIEKDLFSYGNCKDISEAITLSCKPLLEKNYINKSYLESLISPISLNNPNLFIGKTTIFPHAVNNNNVFSTKFSFLKLKEPIVINKNKCNFIITFC</sequence>
<dbReference type="Pfam" id="PF00874">
    <property type="entry name" value="PRD"/>
    <property type="match status" value="1"/>
</dbReference>
<dbReference type="Proteomes" id="UP000017081">
    <property type="component" value="Unassembled WGS sequence"/>
</dbReference>
<keyword evidence="4" id="KW-0010">Activator</keyword>
<proteinExistence type="predicted"/>
<keyword evidence="10" id="KW-1185">Reference proteome</keyword>